<sequence>MTDFSTETYPLMPLRDIVLFPGIVVPLVVGRKKSVTALETAMENQSLIFLVTQKDARVDNPEQRHLYSFGVLASVMQLLRLPDGTIKALVEGKHRAKIDGPFLGGAEEDEFYSVRLTAAPDIDIDRDDVPAYLRELRKAFDQYAVSNKKLPREVLKSITSLDDPSRMVDLITSHIQLHTEEKQRILEQLSLPERIAKVLDILYREMELSEMEKDIHTKVKKKMNVTQRNYYLSEKMRIIQEEMGQGEGGDELTELQQAIEKKGLPKAVKEKVQKEFKKLRQMPPMSAESTVVRNYIDAIISLPWKKRSRSKIDIERAETVLNEDHYGLEKPKERILEYLAVQAQVKKIRGPILCLVGPPGVGKTSVCRSIARAMGREFVRLSLGGVRDEAEIRGHRRTYIGAMPGKIILSMHKAGVINPVFCLDEVDKMSVDFRGDPSAALLEVLDPEQNYAFNDHYLDVDYDLSEVFFITTANHLHGIPVPLQDRMEIIQLNGYTEEEKLNIASEFLLPKQLEANGFKPGEISLNEKALLDIIRCYTREAGVRSLERTIASVCRKVARERLQSRQPRKKYRITSQAVEKYLGVPKFRYGLAEEHDEIGLATGMAWTEVGGELLQIEATVMPGSGKLTITGKLGDVMQESAQAALSYVRSRAIRLGLEPDFWQKIDVHVHVPEGAIPKDGPSAGITIATAIVSAILKLPVDRRLAMTGEITLRGRVLPIGGLTEKLLAAKRGNITNVLIPRENERNLRDVPQKIRSSLTIDVVDSVDKVLQRALILKPGETLFKDVPLDSVYRDFTLSSHNTPAH</sequence>
<evidence type="ECO:0000256" key="14">
    <source>
        <dbReference type="PROSITE-ProRule" id="PRU01122"/>
    </source>
</evidence>
<dbReference type="InterPro" id="IPR027065">
    <property type="entry name" value="Lon_Prtase"/>
</dbReference>
<dbReference type="Pfam" id="PF22667">
    <property type="entry name" value="Lon_lid"/>
    <property type="match status" value="1"/>
</dbReference>
<feature type="domain" description="Lon proteolytic" evidence="16">
    <location>
        <begin position="595"/>
        <end position="776"/>
    </location>
</feature>
<comment type="subunit">
    <text evidence="10 11">Homohexamer. Organized in a ring with a central cavity.</text>
</comment>
<dbReference type="GO" id="GO:0034605">
    <property type="term" value="P:cellular response to heat"/>
    <property type="evidence" value="ECO:0007669"/>
    <property type="project" value="UniProtKB-UniRule"/>
</dbReference>
<dbReference type="CDD" id="cd19500">
    <property type="entry name" value="RecA-like_Lon"/>
    <property type="match status" value="1"/>
</dbReference>
<evidence type="ECO:0000313" key="18">
    <source>
        <dbReference type="EMBL" id="QQG66185.1"/>
    </source>
</evidence>
<dbReference type="HAMAP" id="MF_01973">
    <property type="entry name" value="lon_bact"/>
    <property type="match status" value="1"/>
</dbReference>
<evidence type="ECO:0000256" key="15">
    <source>
        <dbReference type="RuleBase" id="RU000591"/>
    </source>
</evidence>
<dbReference type="GO" id="GO:0004176">
    <property type="term" value="F:ATP-dependent peptidase activity"/>
    <property type="evidence" value="ECO:0007669"/>
    <property type="project" value="UniProtKB-UniRule"/>
</dbReference>
<evidence type="ECO:0000259" key="16">
    <source>
        <dbReference type="PROSITE" id="PS51786"/>
    </source>
</evidence>
<dbReference type="InterPro" id="IPR008268">
    <property type="entry name" value="Peptidase_S16_AS"/>
</dbReference>
<dbReference type="PROSITE" id="PS01046">
    <property type="entry name" value="LON_SER"/>
    <property type="match status" value="1"/>
</dbReference>
<keyword evidence="7 10" id="KW-0067">ATP-binding</keyword>
<evidence type="ECO:0000256" key="5">
    <source>
        <dbReference type="ARBA" id="ARBA00022801"/>
    </source>
</evidence>
<feature type="domain" description="Lon N-terminal" evidence="17">
    <location>
        <begin position="9"/>
        <end position="206"/>
    </location>
</feature>
<feature type="active site" evidence="10 12">
    <location>
        <position position="725"/>
    </location>
</feature>
<dbReference type="InterPro" id="IPR008269">
    <property type="entry name" value="Lon_proteolytic"/>
</dbReference>
<dbReference type="InterPro" id="IPR014721">
    <property type="entry name" value="Ribsml_uS5_D2-typ_fold_subgr"/>
</dbReference>
<evidence type="ECO:0000256" key="3">
    <source>
        <dbReference type="ARBA" id="ARBA00022670"/>
    </source>
</evidence>
<evidence type="ECO:0000256" key="7">
    <source>
        <dbReference type="ARBA" id="ARBA00022840"/>
    </source>
</evidence>
<dbReference type="InterPro" id="IPR003959">
    <property type="entry name" value="ATPase_AAA_core"/>
</dbReference>
<dbReference type="SUPFAM" id="SSF54211">
    <property type="entry name" value="Ribosomal protein S5 domain 2-like"/>
    <property type="match status" value="1"/>
</dbReference>
<dbReference type="GO" id="GO:0005524">
    <property type="term" value="F:ATP binding"/>
    <property type="evidence" value="ECO:0007669"/>
    <property type="project" value="UniProtKB-UniRule"/>
</dbReference>
<dbReference type="Gene3D" id="3.40.50.300">
    <property type="entry name" value="P-loop containing nucleotide triphosphate hydrolases"/>
    <property type="match status" value="1"/>
</dbReference>
<comment type="induction">
    <text evidence="10">By heat shock.</text>
</comment>
<dbReference type="SUPFAM" id="SSF88697">
    <property type="entry name" value="PUA domain-like"/>
    <property type="match status" value="1"/>
</dbReference>
<keyword evidence="5 10" id="KW-0378">Hydrolase</keyword>
<dbReference type="EMBL" id="CP054140">
    <property type="protein sequence ID" value="QQG66185.1"/>
    <property type="molecule type" value="Genomic_DNA"/>
</dbReference>
<dbReference type="Gene3D" id="1.20.58.1480">
    <property type="match status" value="1"/>
</dbReference>
<dbReference type="PRINTS" id="PR00830">
    <property type="entry name" value="ENDOLAPTASE"/>
</dbReference>
<dbReference type="GO" id="GO:0005737">
    <property type="term" value="C:cytoplasm"/>
    <property type="evidence" value="ECO:0007669"/>
    <property type="project" value="UniProtKB-SubCell"/>
</dbReference>
<keyword evidence="8 10" id="KW-0346">Stress response</keyword>
<dbReference type="InterPro" id="IPR003593">
    <property type="entry name" value="AAA+_ATPase"/>
</dbReference>
<evidence type="ECO:0000256" key="9">
    <source>
        <dbReference type="ARBA" id="ARBA00050665"/>
    </source>
</evidence>
<comment type="function">
    <text evidence="10">ATP-dependent serine protease that mediates the selective degradation of mutant and abnormal proteins as well as certain short-lived regulatory proteins. Required for cellular homeostasis and for survival from DNA damage and developmental changes induced by stress. Degrades polypeptides processively to yield small peptide fragments that are 5 to 10 amino acids long. Binds to DNA in a double-stranded, site-specific manner.</text>
</comment>
<dbReference type="InterPro" id="IPR004815">
    <property type="entry name" value="Lon_bac/euk-typ"/>
</dbReference>
<evidence type="ECO:0000256" key="4">
    <source>
        <dbReference type="ARBA" id="ARBA00022741"/>
    </source>
</evidence>
<dbReference type="GO" id="GO:0043565">
    <property type="term" value="F:sequence-specific DNA binding"/>
    <property type="evidence" value="ECO:0007669"/>
    <property type="project" value="UniProtKB-UniRule"/>
</dbReference>
<dbReference type="PANTHER" id="PTHR10046">
    <property type="entry name" value="ATP DEPENDENT LON PROTEASE FAMILY MEMBER"/>
    <property type="match status" value="1"/>
</dbReference>
<keyword evidence="2 10" id="KW-0963">Cytoplasm</keyword>
<evidence type="ECO:0000313" key="19">
    <source>
        <dbReference type="Proteomes" id="UP000596092"/>
    </source>
</evidence>
<dbReference type="InterPro" id="IPR027543">
    <property type="entry name" value="Lon_bac"/>
</dbReference>
<dbReference type="InterPro" id="IPR046336">
    <property type="entry name" value="Lon_prtase_N_sf"/>
</dbReference>
<dbReference type="GO" id="GO:0016887">
    <property type="term" value="F:ATP hydrolysis activity"/>
    <property type="evidence" value="ECO:0007669"/>
    <property type="project" value="UniProtKB-UniRule"/>
</dbReference>
<dbReference type="InterPro" id="IPR003111">
    <property type="entry name" value="Lon_prtase_N"/>
</dbReference>
<evidence type="ECO:0000256" key="2">
    <source>
        <dbReference type="ARBA" id="ARBA00022490"/>
    </source>
</evidence>
<dbReference type="InterPro" id="IPR015947">
    <property type="entry name" value="PUA-like_sf"/>
</dbReference>
<evidence type="ECO:0000256" key="13">
    <source>
        <dbReference type="PIRSR" id="PIRSR001174-2"/>
    </source>
</evidence>
<evidence type="ECO:0000256" key="6">
    <source>
        <dbReference type="ARBA" id="ARBA00022825"/>
    </source>
</evidence>
<dbReference type="PROSITE" id="PS51787">
    <property type="entry name" value="LON_N"/>
    <property type="match status" value="1"/>
</dbReference>
<keyword evidence="6 10" id="KW-0720">Serine protease</keyword>
<dbReference type="Gene3D" id="3.30.230.10">
    <property type="match status" value="1"/>
</dbReference>
<dbReference type="KEGG" id="dog:HP555_10075"/>
<dbReference type="Pfam" id="PF00004">
    <property type="entry name" value="AAA"/>
    <property type="match status" value="1"/>
</dbReference>
<dbReference type="GO" id="GO:0006515">
    <property type="term" value="P:protein quality control for misfolded or incompletely synthesized proteins"/>
    <property type="evidence" value="ECO:0007669"/>
    <property type="project" value="UniProtKB-UniRule"/>
</dbReference>
<dbReference type="AlphaFoldDB" id="A0A7T6AR52"/>
<dbReference type="InterPro" id="IPR027417">
    <property type="entry name" value="P-loop_NTPase"/>
</dbReference>
<evidence type="ECO:0000256" key="1">
    <source>
        <dbReference type="ARBA" id="ARBA00004496"/>
    </source>
</evidence>
<evidence type="ECO:0000259" key="17">
    <source>
        <dbReference type="PROSITE" id="PS51787"/>
    </source>
</evidence>
<dbReference type="EC" id="3.4.21.53" evidence="10 11"/>
<name>A0A7T6AR52_9BACT</name>
<dbReference type="NCBIfam" id="NF008053">
    <property type="entry name" value="PRK10787.1"/>
    <property type="match status" value="1"/>
</dbReference>
<feature type="active site" evidence="10 12">
    <location>
        <position position="682"/>
    </location>
</feature>
<dbReference type="FunFam" id="3.40.50.300:FF:000021">
    <property type="entry name" value="Lon protease homolog"/>
    <property type="match status" value="1"/>
</dbReference>
<dbReference type="SUPFAM" id="SSF52540">
    <property type="entry name" value="P-loop containing nucleoside triphosphate hydrolases"/>
    <property type="match status" value="1"/>
</dbReference>
<keyword evidence="4 10" id="KW-0547">Nucleotide-binding</keyword>
<reference evidence="18 19" key="1">
    <citation type="submission" date="2020-05" db="EMBL/GenBank/DDBJ databases">
        <title>Complete genome of Desulfobulbus oligotrophicus.</title>
        <authorList>
            <person name="Podar M."/>
        </authorList>
    </citation>
    <scope>NUCLEOTIDE SEQUENCE [LARGE SCALE GENOMIC DNA]</scope>
    <source>
        <strain evidence="18 19">Prop6</strain>
    </source>
</reference>
<dbReference type="SMART" id="SM00464">
    <property type="entry name" value="LON"/>
    <property type="match status" value="1"/>
</dbReference>
<dbReference type="SMART" id="SM00382">
    <property type="entry name" value="AAA"/>
    <property type="match status" value="1"/>
</dbReference>
<dbReference type="InterPro" id="IPR020568">
    <property type="entry name" value="Ribosomal_Su5_D2-typ_SF"/>
</dbReference>
<dbReference type="NCBIfam" id="TIGR00763">
    <property type="entry name" value="lon"/>
    <property type="match status" value="1"/>
</dbReference>
<dbReference type="Pfam" id="PF05362">
    <property type="entry name" value="Lon_C"/>
    <property type="match status" value="1"/>
</dbReference>
<evidence type="ECO:0000256" key="11">
    <source>
        <dbReference type="PIRNR" id="PIRNR001174"/>
    </source>
</evidence>
<evidence type="ECO:0000256" key="12">
    <source>
        <dbReference type="PIRSR" id="PIRSR001174-1"/>
    </source>
</evidence>
<dbReference type="RefSeq" id="WP_199262092.1">
    <property type="nucleotide sequence ID" value="NZ_CP054140.1"/>
</dbReference>
<dbReference type="InterPro" id="IPR054594">
    <property type="entry name" value="Lon_lid"/>
</dbReference>
<accession>A0A7T6AR52</accession>
<protein>
    <recommendedName>
        <fullName evidence="10 11">Lon protease</fullName>
        <ecNumber evidence="10 11">3.4.21.53</ecNumber>
    </recommendedName>
    <alternativeName>
        <fullName evidence="10">ATP-dependent protease La</fullName>
    </alternativeName>
</protein>
<dbReference type="PROSITE" id="PS51786">
    <property type="entry name" value="LON_PROTEOLYTIC"/>
    <property type="match status" value="1"/>
</dbReference>
<proteinExistence type="evidence at transcript level"/>
<organism evidence="18 19">
    <name type="scientific">Desulfobulbus oligotrophicus</name>
    <dbReference type="NCBI Taxonomy" id="1909699"/>
    <lineage>
        <taxon>Bacteria</taxon>
        <taxon>Pseudomonadati</taxon>
        <taxon>Thermodesulfobacteriota</taxon>
        <taxon>Desulfobulbia</taxon>
        <taxon>Desulfobulbales</taxon>
        <taxon>Desulfobulbaceae</taxon>
        <taxon>Desulfobulbus</taxon>
    </lineage>
</organism>
<comment type="subcellular location">
    <subcellularLocation>
        <location evidence="1 10 11">Cytoplasm</location>
    </subcellularLocation>
</comment>
<evidence type="ECO:0000256" key="10">
    <source>
        <dbReference type="HAMAP-Rule" id="MF_01973"/>
    </source>
</evidence>
<keyword evidence="3 10" id="KW-0645">Protease</keyword>
<dbReference type="Pfam" id="PF02190">
    <property type="entry name" value="LON_substr_bdg"/>
    <property type="match status" value="1"/>
</dbReference>
<dbReference type="Gene3D" id="1.20.5.5270">
    <property type="match status" value="1"/>
</dbReference>
<comment type="similarity">
    <text evidence="10 11 14 15">Belongs to the peptidase S16 family.</text>
</comment>
<comment type="catalytic activity">
    <reaction evidence="9 10 11 14">
        <text>Hydrolysis of proteins in presence of ATP.</text>
        <dbReference type="EC" id="3.4.21.53"/>
    </reaction>
</comment>
<feature type="binding site" evidence="10 13">
    <location>
        <begin position="357"/>
        <end position="364"/>
    </location>
    <ligand>
        <name>ATP</name>
        <dbReference type="ChEBI" id="CHEBI:30616"/>
    </ligand>
</feature>
<dbReference type="PIRSF" id="PIRSF001174">
    <property type="entry name" value="Lon_proteas"/>
    <property type="match status" value="1"/>
</dbReference>
<keyword evidence="19" id="KW-1185">Reference proteome</keyword>
<dbReference type="GO" id="GO:0004252">
    <property type="term" value="F:serine-type endopeptidase activity"/>
    <property type="evidence" value="ECO:0007669"/>
    <property type="project" value="UniProtKB-UniRule"/>
</dbReference>
<evidence type="ECO:0000256" key="8">
    <source>
        <dbReference type="ARBA" id="ARBA00023016"/>
    </source>
</evidence>
<gene>
    <name evidence="10 18" type="primary">lon</name>
    <name evidence="18" type="ORF">HP555_10075</name>
</gene>
<dbReference type="Gene3D" id="1.10.8.60">
    <property type="match status" value="1"/>
</dbReference>
<dbReference type="Proteomes" id="UP000596092">
    <property type="component" value="Chromosome"/>
</dbReference>
<dbReference type="FunFam" id="1.20.5.5270:FF:000002">
    <property type="entry name" value="Lon protease homolog"/>
    <property type="match status" value="1"/>
</dbReference>
<dbReference type="Gene3D" id="2.30.130.40">
    <property type="entry name" value="LON domain-like"/>
    <property type="match status" value="1"/>
</dbReference>